<comment type="caution">
    <text evidence="2">The sequence shown here is derived from an EMBL/GenBank/DDBJ whole genome shotgun (WGS) entry which is preliminary data.</text>
</comment>
<dbReference type="EMBL" id="SEOQ01000039">
    <property type="protein sequence ID" value="TFY71716.1"/>
    <property type="molecule type" value="Genomic_DNA"/>
</dbReference>
<feature type="region of interest" description="Disordered" evidence="1">
    <location>
        <begin position="1"/>
        <end position="34"/>
    </location>
</feature>
<feature type="compositionally biased region" description="Polar residues" evidence="1">
    <location>
        <begin position="126"/>
        <end position="135"/>
    </location>
</feature>
<reference evidence="2 3" key="1">
    <citation type="submission" date="2019-02" db="EMBL/GenBank/DDBJ databases">
        <title>Genome sequencing of the rare red list fungi Dentipellis fragilis.</title>
        <authorList>
            <person name="Buettner E."/>
            <person name="Kellner H."/>
        </authorList>
    </citation>
    <scope>NUCLEOTIDE SEQUENCE [LARGE SCALE GENOMIC DNA]</scope>
    <source>
        <strain evidence="2 3">DSM 105465</strain>
    </source>
</reference>
<dbReference type="Proteomes" id="UP000298327">
    <property type="component" value="Unassembled WGS sequence"/>
</dbReference>
<evidence type="ECO:0000313" key="3">
    <source>
        <dbReference type="Proteomes" id="UP000298327"/>
    </source>
</evidence>
<name>A0A4Y9ZA39_9AGAM</name>
<feature type="compositionally biased region" description="Basic residues" evidence="1">
    <location>
        <begin position="141"/>
        <end position="152"/>
    </location>
</feature>
<evidence type="ECO:0000313" key="2">
    <source>
        <dbReference type="EMBL" id="TFY71716.1"/>
    </source>
</evidence>
<proteinExistence type="predicted"/>
<dbReference type="AlphaFoldDB" id="A0A4Y9ZA39"/>
<gene>
    <name evidence="2" type="ORF">EVG20_g1281</name>
</gene>
<keyword evidence="3" id="KW-1185">Reference proteome</keyword>
<evidence type="ECO:0000256" key="1">
    <source>
        <dbReference type="SAM" id="MobiDB-lite"/>
    </source>
</evidence>
<sequence>MENAPHPRAQTGAQVSAEGALDIRGQTASLRATRRPFMRTTSAVGWITDNVSAAIGAPYHSDSVGGLDELEGAGAASTTKHAWPSSEASGRCPGRPSDIDNDAEQPRARQALASDIPAQCARTPGRSATGSNASARPSVHAGRRLQARNTRK</sequence>
<protein>
    <submittedName>
        <fullName evidence="2">Uncharacterized protein</fullName>
    </submittedName>
</protein>
<accession>A0A4Y9ZA39</accession>
<feature type="region of interest" description="Disordered" evidence="1">
    <location>
        <begin position="57"/>
        <end position="152"/>
    </location>
</feature>
<organism evidence="2 3">
    <name type="scientific">Dentipellis fragilis</name>
    <dbReference type="NCBI Taxonomy" id="205917"/>
    <lineage>
        <taxon>Eukaryota</taxon>
        <taxon>Fungi</taxon>
        <taxon>Dikarya</taxon>
        <taxon>Basidiomycota</taxon>
        <taxon>Agaricomycotina</taxon>
        <taxon>Agaricomycetes</taxon>
        <taxon>Russulales</taxon>
        <taxon>Hericiaceae</taxon>
        <taxon>Dentipellis</taxon>
    </lineage>
</organism>